<evidence type="ECO:0000313" key="1">
    <source>
        <dbReference type="EMBL" id="KAK7086843.1"/>
    </source>
</evidence>
<name>A0AAN9AH69_HALRR</name>
<proteinExistence type="predicted"/>
<organism evidence="1 2">
    <name type="scientific">Halocaridina rubra</name>
    <name type="common">Hawaiian red shrimp</name>
    <dbReference type="NCBI Taxonomy" id="373956"/>
    <lineage>
        <taxon>Eukaryota</taxon>
        <taxon>Metazoa</taxon>
        <taxon>Ecdysozoa</taxon>
        <taxon>Arthropoda</taxon>
        <taxon>Crustacea</taxon>
        <taxon>Multicrustacea</taxon>
        <taxon>Malacostraca</taxon>
        <taxon>Eumalacostraca</taxon>
        <taxon>Eucarida</taxon>
        <taxon>Decapoda</taxon>
        <taxon>Pleocyemata</taxon>
        <taxon>Caridea</taxon>
        <taxon>Atyoidea</taxon>
        <taxon>Atyidae</taxon>
        <taxon>Halocaridina</taxon>
    </lineage>
</organism>
<keyword evidence="2" id="KW-1185">Reference proteome</keyword>
<evidence type="ECO:0000313" key="2">
    <source>
        <dbReference type="Proteomes" id="UP001381693"/>
    </source>
</evidence>
<gene>
    <name evidence="1" type="ORF">SK128_016084</name>
</gene>
<protein>
    <submittedName>
        <fullName evidence="1">Uncharacterized protein</fullName>
    </submittedName>
</protein>
<sequence>MAILKFHWILAPGSHPGDPEIGSQNVISGLSSQLFFGDEKERVAWYPIQPDSFRGTIYHRINRIAPTVTE</sequence>
<reference evidence="1 2" key="1">
    <citation type="submission" date="2023-11" db="EMBL/GenBank/DDBJ databases">
        <title>Halocaridina rubra genome assembly.</title>
        <authorList>
            <person name="Smith C."/>
        </authorList>
    </citation>
    <scope>NUCLEOTIDE SEQUENCE [LARGE SCALE GENOMIC DNA]</scope>
    <source>
        <strain evidence="1">EP-1</strain>
        <tissue evidence="1">Whole</tissue>
    </source>
</reference>
<dbReference type="Proteomes" id="UP001381693">
    <property type="component" value="Unassembled WGS sequence"/>
</dbReference>
<dbReference type="EMBL" id="JAXCGZ010000066">
    <property type="protein sequence ID" value="KAK7086843.1"/>
    <property type="molecule type" value="Genomic_DNA"/>
</dbReference>
<accession>A0AAN9AH69</accession>
<comment type="caution">
    <text evidence="1">The sequence shown here is derived from an EMBL/GenBank/DDBJ whole genome shotgun (WGS) entry which is preliminary data.</text>
</comment>
<dbReference type="AlphaFoldDB" id="A0AAN9AH69"/>